<sequence>MLGPAGERLQKLNHPHPSFRVQLQHWPRLSAQSPHQPRVRRRSFNTSCTRADRLLSIADLPSPCNAAAIQSVAPSASGMDPPPDGGPVRDAEGASEATLGAGGPGS</sequence>
<organism evidence="2 3">
    <name type="scientific">Thalassiosira oceanica</name>
    <name type="common">Marine diatom</name>
    <dbReference type="NCBI Taxonomy" id="159749"/>
    <lineage>
        <taxon>Eukaryota</taxon>
        <taxon>Sar</taxon>
        <taxon>Stramenopiles</taxon>
        <taxon>Ochrophyta</taxon>
        <taxon>Bacillariophyta</taxon>
        <taxon>Coscinodiscophyceae</taxon>
        <taxon>Thalassiosirophycidae</taxon>
        <taxon>Thalassiosirales</taxon>
        <taxon>Thalassiosiraceae</taxon>
        <taxon>Thalassiosira</taxon>
    </lineage>
</organism>
<dbReference type="AlphaFoldDB" id="K0S219"/>
<proteinExistence type="predicted"/>
<evidence type="ECO:0000313" key="3">
    <source>
        <dbReference type="Proteomes" id="UP000266841"/>
    </source>
</evidence>
<protein>
    <submittedName>
        <fullName evidence="2">Uncharacterized protein</fullName>
    </submittedName>
</protein>
<accession>K0S219</accession>
<feature type="non-terminal residue" evidence="2">
    <location>
        <position position="106"/>
    </location>
</feature>
<comment type="caution">
    <text evidence="2">The sequence shown here is derived from an EMBL/GenBank/DDBJ whole genome shotgun (WGS) entry which is preliminary data.</text>
</comment>
<keyword evidence="3" id="KW-1185">Reference proteome</keyword>
<dbReference type="EMBL" id="AGNL01038815">
    <property type="protein sequence ID" value="EJK52972.1"/>
    <property type="molecule type" value="Genomic_DNA"/>
</dbReference>
<dbReference type="Proteomes" id="UP000266841">
    <property type="component" value="Unassembled WGS sequence"/>
</dbReference>
<name>K0S219_THAOC</name>
<evidence type="ECO:0000256" key="1">
    <source>
        <dbReference type="SAM" id="MobiDB-lite"/>
    </source>
</evidence>
<evidence type="ECO:0000313" key="2">
    <source>
        <dbReference type="EMBL" id="EJK52972.1"/>
    </source>
</evidence>
<reference evidence="2 3" key="1">
    <citation type="journal article" date="2012" name="Genome Biol.">
        <title>Genome and low-iron response of an oceanic diatom adapted to chronic iron limitation.</title>
        <authorList>
            <person name="Lommer M."/>
            <person name="Specht M."/>
            <person name="Roy A.S."/>
            <person name="Kraemer L."/>
            <person name="Andreson R."/>
            <person name="Gutowska M.A."/>
            <person name="Wolf J."/>
            <person name="Bergner S.V."/>
            <person name="Schilhabel M.B."/>
            <person name="Klostermeier U.C."/>
            <person name="Beiko R.G."/>
            <person name="Rosenstiel P."/>
            <person name="Hippler M."/>
            <person name="Laroche J."/>
        </authorList>
    </citation>
    <scope>NUCLEOTIDE SEQUENCE [LARGE SCALE GENOMIC DNA]</scope>
    <source>
        <strain evidence="2 3">CCMP1005</strain>
    </source>
</reference>
<gene>
    <name evidence="2" type="ORF">THAOC_27678</name>
</gene>
<feature type="region of interest" description="Disordered" evidence="1">
    <location>
        <begin position="71"/>
        <end position="106"/>
    </location>
</feature>